<dbReference type="FunFam" id="3.30.110.20:FF:000001">
    <property type="entry name" value="Stage V sporulation protein S"/>
    <property type="match status" value="1"/>
</dbReference>
<proteinExistence type="predicted"/>
<reference evidence="1 2" key="1">
    <citation type="submission" date="2011-08" db="EMBL/GenBank/DDBJ databases">
        <authorList>
            <person name="Weinstock G."/>
            <person name="Sodergren E."/>
            <person name="Clifton S."/>
            <person name="Fulton L."/>
            <person name="Fulton B."/>
            <person name="Courtney L."/>
            <person name="Fronick C."/>
            <person name="Harrison M."/>
            <person name="Strong C."/>
            <person name="Farmer C."/>
            <person name="Delahaunty K."/>
            <person name="Markovic C."/>
            <person name="Hall O."/>
            <person name="Minx P."/>
            <person name="Tomlinson C."/>
            <person name="Mitreva M."/>
            <person name="Hou S."/>
            <person name="Chen J."/>
            <person name="Wollam A."/>
            <person name="Pepin K.H."/>
            <person name="Johnson M."/>
            <person name="Bhonagiri V."/>
            <person name="Zhang X."/>
            <person name="Suruliraj S."/>
            <person name="Warren W."/>
            <person name="Chinwalla A."/>
            <person name="Mardis E.R."/>
            <person name="Wilson R.K."/>
        </authorList>
    </citation>
    <scope>NUCLEOTIDE SEQUENCE [LARGE SCALE GENOMIC DNA]</scope>
    <source>
        <strain evidence="1 2">DP7</strain>
    </source>
</reference>
<accession>G9XPD8</accession>
<dbReference type="Pfam" id="PF04232">
    <property type="entry name" value="SpoVS"/>
    <property type="match status" value="1"/>
</dbReference>
<dbReference type="PATRIC" id="fig|537010.4.peg.2658"/>
<dbReference type="AlphaFoldDB" id="G9XPD8"/>
<gene>
    <name evidence="1" type="ORF">HMPREF0322_02834</name>
</gene>
<evidence type="ECO:0000313" key="2">
    <source>
        <dbReference type="Proteomes" id="UP000004416"/>
    </source>
</evidence>
<protein>
    <submittedName>
        <fullName evidence="1">Stage V sporulation protein S</fullName>
    </submittedName>
</protein>
<dbReference type="Gene3D" id="3.30.110.20">
    <property type="entry name" value="Alba-like domain"/>
    <property type="match status" value="1"/>
</dbReference>
<dbReference type="GO" id="GO:0003676">
    <property type="term" value="F:nucleic acid binding"/>
    <property type="evidence" value="ECO:0007669"/>
    <property type="project" value="InterPro"/>
</dbReference>
<sequence>MNFDDRKKYLKKSESSQKKEDFFHLLENTLSVLGISVSDSNRRLSFMDVLKVSAKSSPNSVAGALAGVLRERGGAELQAIGAGALNQAVKAVAIARGFVAPSGVDLVCIPAFTDIQIDGEERTAIKLIVEPR</sequence>
<name>G9XPD8_DESHA</name>
<dbReference type="PANTHER" id="PTHR35331">
    <property type="entry name" value="STAGE V SPORULATION PROTEIN S"/>
    <property type="match status" value="1"/>
</dbReference>
<organism evidence="1 2">
    <name type="scientific">Desulfitobacterium hafniense DP7</name>
    <dbReference type="NCBI Taxonomy" id="537010"/>
    <lineage>
        <taxon>Bacteria</taxon>
        <taxon>Bacillati</taxon>
        <taxon>Bacillota</taxon>
        <taxon>Clostridia</taxon>
        <taxon>Eubacteriales</taxon>
        <taxon>Desulfitobacteriaceae</taxon>
        <taxon>Desulfitobacterium</taxon>
    </lineage>
</organism>
<dbReference type="PANTHER" id="PTHR35331:SF1">
    <property type="entry name" value="STAGE V SPORULATION PROTEIN S"/>
    <property type="match status" value="1"/>
</dbReference>
<comment type="caution">
    <text evidence="1">The sequence shown here is derived from an EMBL/GenBank/DDBJ whole genome shotgun (WGS) entry which is preliminary data.</text>
</comment>
<dbReference type="EMBL" id="AFZX01000071">
    <property type="protein sequence ID" value="EHL06438.1"/>
    <property type="molecule type" value="Genomic_DNA"/>
</dbReference>
<dbReference type="Proteomes" id="UP000004416">
    <property type="component" value="Unassembled WGS sequence"/>
</dbReference>
<dbReference type="HOGENOM" id="CLU_1913667_0_0_9"/>
<dbReference type="InterPro" id="IPR036882">
    <property type="entry name" value="Alba-like_dom_sf"/>
</dbReference>
<evidence type="ECO:0000313" key="1">
    <source>
        <dbReference type="EMBL" id="EHL06438.1"/>
    </source>
</evidence>
<dbReference type="InterPro" id="IPR007347">
    <property type="entry name" value="SpoVS"/>
</dbReference>